<dbReference type="GO" id="GO:0003724">
    <property type="term" value="F:RNA helicase activity"/>
    <property type="evidence" value="ECO:0007669"/>
    <property type="project" value="InterPro"/>
</dbReference>
<accession>A0A1C4YZH7</accession>
<dbReference type="SUPFAM" id="SSF52540">
    <property type="entry name" value="P-loop containing nucleoside triphosphate hydrolases"/>
    <property type="match status" value="2"/>
</dbReference>
<gene>
    <name evidence="11" type="ORF">GA0070563_10795</name>
</gene>
<dbReference type="CDD" id="cd00268">
    <property type="entry name" value="DEADc"/>
    <property type="match status" value="1"/>
</dbReference>
<feature type="domain" description="DEAD-box RNA helicase Q" evidence="10">
    <location>
        <begin position="141"/>
        <end position="169"/>
    </location>
</feature>
<dbReference type="PANTHER" id="PTHR47959">
    <property type="entry name" value="ATP-DEPENDENT RNA HELICASE RHLE-RELATED"/>
    <property type="match status" value="1"/>
</dbReference>
<evidence type="ECO:0000256" key="5">
    <source>
        <dbReference type="ARBA" id="ARBA00038437"/>
    </source>
</evidence>
<feature type="domain" description="Helicase ATP-binding" evidence="8">
    <location>
        <begin position="172"/>
        <end position="346"/>
    </location>
</feature>
<dbReference type="STRING" id="47853.TK50_03235"/>
<evidence type="ECO:0000256" key="1">
    <source>
        <dbReference type="ARBA" id="ARBA00022741"/>
    </source>
</evidence>
<dbReference type="CDD" id="cd18787">
    <property type="entry name" value="SF2_C_DEAD"/>
    <property type="match status" value="1"/>
</dbReference>
<dbReference type="GO" id="GO:0003676">
    <property type="term" value="F:nucleic acid binding"/>
    <property type="evidence" value="ECO:0007669"/>
    <property type="project" value="InterPro"/>
</dbReference>
<protein>
    <submittedName>
        <fullName evidence="11">Superfamily II DNA and RNA helicase</fullName>
    </submittedName>
</protein>
<feature type="compositionally biased region" description="Low complexity" evidence="7">
    <location>
        <begin position="45"/>
        <end position="69"/>
    </location>
</feature>
<dbReference type="PROSITE" id="PS51192">
    <property type="entry name" value="HELICASE_ATP_BIND_1"/>
    <property type="match status" value="1"/>
</dbReference>
<keyword evidence="2" id="KW-0378">Hydrolase</keyword>
<dbReference type="InterPro" id="IPR014001">
    <property type="entry name" value="Helicase_ATP-bd"/>
</dbReference>
<dbReference type="Proteomes" id="UP000183585">
    <property type="component" value="Unassembled WGS sequence"/>
</dbReference>
<dbReference type="Gene3D" id="3.40.50.300">
    <property type="entry name" value="P-loop containing nucleotide triphosphate hydrolases"/>
    <property type="match status" value="2"/>
</dbReference>
<sequence>MGDLAGDPAAFSCGRPSRRCAPLERHFLTTFADPSTFPSVFDTSAEPNEPTDTAAAEAAAPDVAATAPRDTADGGAPLALTTADEPVAAEAGAGPVAAEAGAAEAGAELVTAEAGAVAARAGAETVAAEADDADTAADADVDFAALGLPDSLVQALDRLGITTPFPIQRATVPDALAGRDVLGRGQTGSGKTLAFGLPVIARLAKRNRARPLHPRALVLVPTRELAMQVNDALVPLGKAVGIFLKTAVGGVPYDRQIDALRRGVEIVVATPGRLGDLINRGVCHLDDVEVTVLDEADQMADMGFLPEVTELLAKTPAGSQRLLFSATLDGDVDSLVKRFMTDPVTHSTAPATAAVSTMDHHLLLIPPHDKFAVAASIAARSGRTMLFARTQLGVDRLVEQLAAVGVRAGGLHGGKTQRMRTKTLAEFREGRMSVLVATDVAARGIHVDGVSLVLHVDPPKDPKDYLHRAGRTARAGESGAVATLVLPKQRRTTLAMLQKAGVEPAETRVRAGDPALAELTGAREPSGVPVRDEPPAPRRYGDRPSGPRRFEDRGERRHGDRDGRGERRYGDRPTGDRPGGGERRFGDRPSGERGFGERRYGDRPTGERSFGDRPTGERRYGDGPTGERRHSDRPTSERPFGDRPTGERRHSDRPGGDRAFGERRYGDREQRAGGDRRFGDRPTGERRHEDRGERGFGDRRFDERAGGDRRYGDRPTGERRYGDGPTGERRHSDRPTGERSFGARSTGDRATGERRFGDRPAEPRRFDERAGGERRYGDRPGGERRHDDRPGGDRPMGERRFGDRAFGERGGDARTGDRRGGFRPEGRGRDDRPRDDRRGFGGRPPARTH</sequence>
<feature type="compositionally biased region" description="Basic and acidic residues" evidence="7">
    <location>
        <begin position="548"/>
        <end position="737"/>
    </location>
</feature>
<dbReference type="PROSITE" id="PS51194">
    <property type="entry name" value="HELICASE_CTER"/>
    <property type="match status" value="1"/>
</dbReference>
<comment type="similarity">
    <text evidence="5">Belongs to the DEAD box helicase family.</text>
</comment>
<feature type="compositionally biased region" description="Basic and acidic residues" evidence="7">
    <location>
        <begin position="746"/>
        <end position="839"/>
    </location>
</feature>
<dbReference type="PROSITE" id="PS51195">
    <property type="entry name" value="Q_MOTIF"/>
    <property type="match status" value="1"/>
</dbReference>
<dbReference type="SMART" id="SM00490">
    <property type="entry name" value="HELICc"/>
    <property type="match status" value="1"/>
</dbReference>
<evidence type="ECO:0000256" key="3">
    <source>
        <dbReference type="ARBA" id="ARBA00022806"/>
    </source>
</evidence>
<dbReference type="Pfam" id="PF00270">
    <property type="entry name" value="DEAD"/>
    <property type="match status" value="1"/>
</dbReference>
<evidence type="ECO:0000256" key="4">
    <source>
        <dbReference type="ARBA" id="ARBA00022840"/>
    </source>
</evidence>
<keyword evidence="1" id="KW-0547">Nucleotide-binding</keyword>
<evidence type="ECO:0000259" key="8">
    <source>
        <dbReference type="PROSITE" id="PS51192"/>
    </source>
</evidence>
<dbReference type="InterPro" id="IPR011545">
    <property type="entry name" value="DEAD/DEAH_box_helicase_dom"/>
</dbReference>
<feature type="region of interest" description="Disordered" evidence="7">
    <location>
        <begin position="35"/>
        <end position="77"/>
    </location>
</feature>
<evidence type="ECO:0000259" key="10">
    <source>
        <dbReference type="PROSITE" id="PS51195"/>
    </source>
</evidence>
<evidence type="ECO:0000259" key="9">
    <source>
        <dbReference type="PROSITE" id="PS51194"/>
    </source>
</evidence>
<dbReference type="InterPro" id="IPR001650">
    <property type="entry name" value="Helicase_C-like"/>
</dbReference>
<dbReference type="RefSeq" id="WP_074475473.1">
    <property type="nucleotide sequence ID" value="NZ_JBIRZV010000002.1"/>
</dbReference>
<name>A0A1C4YZH7_9ACTN</name>
<evidence type="ECO:0000313" key="11">
    <source>
        <dbReference type="EMBL" id="SCF26118.1"/>
    </source>
</evidence>
<dbReference type="InterPro" id="IPR050079">
    <property type="entry name" value="DEAD_box_RNA_helicase"/>
</dbReference>
<dbReference type="Pfam" id="PF00271">
    <property type="entry name" value="Helicase_C"/>
    <property type="match status" value="1"/>
</dbReference>
<proteinExistence type="inferred from homology"/>
<keyword evidence="12" id="KW-1185">Reference proteome</keyword>
<evidence type="ECO:0000313" key="12">
    <source>
        <dbReference type="Proteomes" id="UP000183585"/>
    </source>
</evidence>
<dbReference type="InterPro" id="IPR044742">
    <property type="entry name" value="DEAD/DEAH_RhlB"/>
</dbReference>
<keyword evidence="4" id="KW-0067">ATP-binding</keyword>
<feature type="domain" description="Helicase C-terminal" evidence="9">
    <location>
        <begin position="357"/>
        <end position="520"/>
    </location>
</feature>
<dbReference type="GO" id="GO:0005829">
    <property type="term" value="C:cytosol"/>
    <property type="evidence" value="ECO:0007669"/>
    <property type="project" value="TreeGrafter"/>
</dbReference>
<feature type="short sequence motif" description="Q motif" evidence="6">
    <location>
        <begin position="141"/>
        <end position="169"/>
    </location>
</feature>
<dbReference type="SMART" id="SM00487">
    <property type="entry name" value="DEXDc"/>
    <property type="match status" value="1"/>
</dbReference>
<dbReference type="InterPro" id="IPR014014">
    <property type="entry name" value="RNA_helicase_DEAD_Q_motif"/>
</dbReference>
<keyword evidence="3 11" id="KW-0347">Helicase</keyword>
<dbReference type="GO" id="GO:0016787">
    <property type="term" value="F:hydrolase activity"/>
    <property type="evidence" value="ECO:0007669"/>
    <property type="project" value="UniProtKB-KW"/>
</dbReference>
<evidence type="ECO:0000256" key="6">
    <source>
        <dbReference type="PROSITE-ProRule" id="PRU00552"/>
    </source>
</evidence>
<dbReference type="InterPro" id="IPR027417">
    <property type="entry name" value="P-loop_NTPase"/>
</dbReference>
<dbReference type="EMBL" id="FMCT01000007">
    <property type="protein sequence ID" value="SCF26118.1"/>
    <property type="molecule type" value="Genomic_DNA"/>
</dbReference>
<feature type="compositionally biased region" description="Basic and acidic residues" evidence="7">
    <location>
        <begin position="530"/>
        <end position="542"/>
    </location>
</feature>
<evidence type="ECO:0000256" key="7">
    <source>
        <dbReference type="SAM" id="MobiDB-lite"/>
    </source>
</evidence>
<feature type="region of interest" description="Disordered" evidence="7">
    <location>
        <begin position="517"/>
        <end position="849"/>
    </location>
</feature>
<organism evidence="11 12">
    <name type="scientific">Micromonospora carbonacea</name>
    <dbReference type="NCBI Taxonomy" id="47853"/>
    <lineage>
        <taxon>Bacteria</taxon>
        <taxon>Bacillati</taxon>
        <taxon>Actinomycetota</taxon>
        <taxon>Actinomycetes</taxon>
        <taxon>Micromonosporales</taxon>
        <taxon>Micromonosporaceae</taxon>
        <taxon>Micromonospora</taxon>
    </lineage>
</organism>
<evidence type="ECO:0000256" key="2">
    <source>
        <dbReference type="ARBA" id="ARBA00022801"/>
    </source>
</evidence>
<dbReference type="AlphaFoldDB" id="A0A1C4YZH7"/>
<reference evidence="12" key="1">
    <citation type="submission" date="2016-06" db="EMBL/GenBank/DDBJ databases">
        <authorList>
            <person name="Varghese N."/>
            <person name="Submissions Spin"/>
        </authorList>
    </citation>
    <scope>NUCLEOTIDE SEQUENCE [LARGE SCALE GENOMIC DNA]</scope>
    <source>
        <strain evidence="12">DSM 43168</strain>
    </source>
</reference>
<dbReference type="GO" id="GO:0005524">
    <property type="term" value="F:ATP binding"/>
    <property type="evidence" value="ECO:0007669"/>
    <property type="project" value="UniProtKB-KW"/>
</dbReference>
<dbReference type="PANTHER" id="PTHR47959:SF13">
    <property type="entry name" value="ATP-DEPENDENT RNA HELICASE RHLE"/>
    <property type="match status" value="1"/>
</dbReference>